<keyword evidence="1" id="KW-0812">Transmembrane</keyword>
<feature type="transmembrane region" description="Helical" evidence="1">
    <location>
        <begin position="18"/>
        <end position="41"/>
    </location>
</feature>
<feature type="transmembrane region" description="Helical" evidence="1">
    <location>
        <begin position="53"/>
        <end position="77"/>
    </location>
</feature>
<organism evidence="3 4">
    <name type="scientific">Mucilaginibacter auburnensis</name>
    <dbReference type="NCBI Taxonomy" id="1457233"/>
    <lineage>
        <taxon>Bacteria</taxon>
        <taxon>Pseudomonadati</taxon>
        <taxon>Bacteroidota</taxon>
        <taxon>Sphingobacteriia</taxon>
        <taxon>Sphingobacteriales</taxon>
        <taxon>Sphingobacteriaceae</taxon>
        <taxon>Mucilaginibacter</taxon>
    </lineage>
</organism>
<dbReference type="PANTHER" id="PTHR36927">
    <property type="entry name" value="BLR4337 PROTEIN"/>
    <property type="match status" value="1"/>
</dbReference>
<dbReference type="Proteomes" id="UP000242687">
    <property type="component" value="Unassembled WGS sequence"/>
</dbReference>
<dbReference type="OrthoDB" id="5446016at2"/>
<gene>
    <name evidence="3" type="ORF">CLV57_2616</name>
</gene>
<sequence length="378" mass="42280">MPGTAKTLKLIYIERLRVVLTVLVILHHAFITYGAPGSWYFAQKTEMEAAKMLLTLFVAVNQSFFMGFFFFLSALFIPSSYDKKGPAKFMADRLVRLGIPLLFYSFILSPFLSYMPYRFAEGHQVSYIDYLKGFDGWINFGVLWFVLALLLFTTVYVIIRKWISPGTLAKVRSMPSAGLILGTATAVGFISYLVRINFPVGWVLQPLGFQLGHFPQYIAMFILGLVASRQRWLETDAYRTGKVMARVAVGLVVLGFPAFVIARNILGYPVSDYNVGGHWPSLWYAVWEQLLGFSICAALICIGKVRWNNPSSWVSQLSRTTFAVYIFHPLVLIALSVAVSGWPVEPLIKLAIVAPLSVMMSFALGAVLVRIPGINKVV</sequence>
<keyword evidence="3" id="KW-0808">Transferase</keyword>
<accession>A0A2H9VMD0</accession>
<proteinExistence type="predicted"/>
<dbReference type="InterPro" id="IPR050623">
    <property type="entry name" value="Glucan_succinyl_AcylTrfase"/>
</dbReference>
<dbReference type="RefSeq" id="WP_100341817.1">
    <property type="nucleotide sequence ID" value="NZ_PGFJ01000002.1"/>
</dbReference>
<feature type="transmembrane region" description="Helical" evidence="1">
    <location>
        <begin position="171"/>
        <end position="194"/>
    </location>
</feature>
<dbReference type="AlphaFoldDB" id="A0A2H9VMD0"/>
<feature type="transmembrane region" description="Helical" evidence="1">
    <location>
        <begin position="348"/>
        <end position="369"/>
    </location>
</feature>
<dbReference type="InterPro" id="IPR002656">
    <property type="entry name" value="Acyl_transf_3_dom"/>
</dbReference>
<dbReference type="GO" id="GO:0016747">
    <property type="term" value="F:acyltransferase activity, transferring groups other than amino-acyl groups"/>
    <property type="evidence" value="ECO:0007669"/>
    <property type="project" value="InterPro"/>
</dbReference>
<feature type="transmembrane region" description="Helical" evidence="1">
    <location>
        <begin position="244"/>
        <end position="262"/>
    </location>
</feature>
<dbReference type="EMBL" id="PGFJ01000002">
    <property type="protein sequence ID" value="PJJ79482.1"/>
    <property type="molecule type" value="Genomic_DNA"/>
</dbReference>
<dbReference type="PANTHER" id="PTHR36927:SF4">
    <property type="entry name" value="BLR5718 PROTEIN"/>
    <property type="match status" value="1"/>
</dbReference>
<comment type="caution">
    <text evidence="3">The sequence shown here is derived from an EMBL/GenBank/DDBJ whole genome shotgun (WGS) entry which is preliminary data.</text>
</comment>
<feature type="transmembrane region" description="Helical" evidence="1">
    <location>
        <begin position="322"/>
        <end position="342"/>
    </location>
</feature>
<feature type="transmembrane region" description="Helical" evidence="1">
    <location>
        <begin position="282"/>
        <end position="302"/>
    </location>
</feature>
<evidence type="ECO:0000259" key="2">
    <source>
        <dbReference type="Pfam" id="PF01757"/>
    </source>
</evidence>
<reference evidence="3 4" key="1">
    <citation type="submission" date="2017-11" db="EMBL/GenBank/DDBJ databases">
        <title>Genomic Encyclopedia of Archaeal and Bacterial Type Strains, Phase II (KMG-II): From Individual Species to Whole Genera.</title>
        <authorList>
            <person name="Goeker M."/>
        </authorList>
    </citation>
    <scope>NUCLEOTIDE SEQUENCE [LARGE SCALE GENOMIC DNA]</scope>
    <source>
        <strain evidence="3 4">DSM 28175</strain>
    </source>
</reference>
<feature type="domain" description="Acyltransferase 3" evidence="2">
    <location>
        <begin position="11"/>
        <end position="364"/>
    </location>
</feature>
<keyword evidence="3" id="KW-0012">Acyltransferase</keyword>
<evidence type="ECO:0000313" key="4">
    <source>
        <dbReference type="Proteomes" id="UP000242687"/>
    </source>
</evidence>
<keyword evidence="1" id="KW-1133">Transmembrane helix</keyword>
<keyword evidence="1" id="KW-0472">Membrane</keyword>
<protein>
    <submittedName>
        <fullName evidence="3">Acyltransferase-like protein</fullName>
    </submittedName>
</protein>
<feature type="transmembrane region" description="Helical" evidence="1">
    <location>
        <begin position="137"/>
        <end position="159"/>
    </location>
</feature>
<evidence type="ECO:0000256" key="1">
    <source>
        <dbReference type="SAM" id="Phobius"/>
    </source>
</evidence>
<evidence type="ECO:0000313" key="3">
    <source>
        <dbReference type="EMBL" id="PJJ79482.1"/>
    </source>
</evidence>
<keyword evidence="4" id="KW-1185">Reference proteome</keyword>
<feature type="transmembrane region" description="Helical" evidence="1">
    <location>
        <begin position="97"/>
        <end position="117"/>
    </location>
</feature>
<name>A0A2H9VMD0_9SPHI</name>
<feature type="transmembrane region" description="Helical" evidence="1">
    <location>
        <begin position="214"/>
        <end position="232"/>
    </location>
</feature>
<dbReference type="Pfam" id="PF01757">
    <property type="entry name" value="Acyl_transf_3"/>
    <property type="match status" value="1"/>
</dbReference>